<reference evidence="2 3" key="1">
    <citation type="submission" date="2018-09" db="EMBL/GenBank/DDBJ databases">
        <authorList>
            <person name="Zhu H."/>
        </authorList>
    </citation>
    <scope>NUCLEOTIDE SEQUENCE [LARGE SCALE GENOMIC DNA]</scope>
    <source>
        <strain evidence="2 3">K1W22B-8</strain>
    </source>
</reference>
<dbReference type="InterPro" id="IPR015002">
    <property type="entry name" value="T6SS_Tdi1_C"/>
</dbReference>
<gene>
    <name evidence="2" type="ORF">D3874_27365</name>
</gene>
<evidence type="ECO:0000259" key="1">
    <source>
        <dbReference type="Pfam" id="PF08906"/>
    </source>
</evidence>
<dbReference type="Proteomes" id="UP000284605">
    <property type="component" value="Unassembled WGS sequence"/>
</dbReference>
<accession>A0A418VUN2</accession>
<evidence type="ECO:0000313" key="3">
    <source>
        <dbReference type="Proteomes" id="UP000284605"/>
    </source>
</evidence>
<sequence>MFEMFQRIFAKDAALSVGRGGNASPSSVVGWGNLIDQLGGGSFERGLYRVIRASDVNAWNARVAVAFPHFGGRITCFGFDWLGRVFAVDPERSEGGQPGVVMLEPGTGEALEMPCNIASFHDEELIEYKDAALASDFHQRWLDSGGVAPQYVQCVGYKKPLFLGGADELNNLELSGIDVYWHLVGQLIAKSKGLLPGTPISVSLS</sequence>
<name>A0A418VUN2_9PROT</name>
<comment type="caution">
    <text evidence="2">The sequence shown here is derived from an EMBL/GenBank/DDBJ whole genome shotgun (WGS) entry which is preliminary data.</text>
</comment>
<organism evidence="2 3">
    <name type="scientific">Oleomonas cavernae</name>
    <dbReference type="NCBI Taxonomy" id="2320859"/>
    <lineage>
        <taxon>Bacteria</taxon>
        <taxon>Pseudomonadati</taxon>
        <taxon>Pseudomonadota</taxon>
        <taxon>Alphaproteobacteria</taxon>
        <taxon>Acetobacterales</taxon>
        <taxon>Acetobacteraceae</taxon>
        <taxon>Oleomonas</taxon>
    </lineage>
</organism>
<proteinExistence type="predicted"/>
<protein>
    <submittedName>
        <fullName evidence="2">DUF1851 domain-containing protein</fullName>
    </submittedName>
</protein>
<feature type="domain" description="T6SS immunity protein Tdi1 C-terminal" evidence="1">
    <location>
        <begin position="150"/>
        <end position="187"/>
    </location>
</feature>
<dbReference type="EMBL" id="QYUK01000016">
    <property type="protein sequence ID" value="RJF80850.1"/>
    <property type="molecule type" value="Genomic_DNA"/>
</dbReference>
<evidence type="ECO:0000313" key="2">
    <source>
        <dbReference type="EMBL" id="RJF80850.1"/>
    </source>
</evidence>
<dbReference type="OrthoDB" id="2988179at2"/>
<dbReference type="Pfam" id="PF08906">
    <property type="entry name" value="T6SS_Tdi1_C"/>
    <property type="match status" value="1"/>
</dbReference>
<dbReference type="RefSeq" id="WP_119782894.1">
    <property type="nucleotide sequence ID" value="NZ_QYUK01000016.1"/>
</dbReference>
<keyword evidence="3" id="KW-1185">Reference proteome</keyword>
<dbReference type="AlphaFoldDB" id="A0A418VUN2"/>